<proteinExistence type="predicted"/>
<name>A0ABW8P4B7_9PSED</name>
<organism evidence="1 2">
    <name type="scientific">Pseudomonas urmiensis</name>
    <dbReference type="NCBI Taxonomy" id="2745493"/>
    <lineage>
        <taxon>Bacteria</taxon>
        <taxon>Pseudomonadati</taxon>
        <taxon>Pseudomonadota</taxon>
        <taxon>Gammaproteobacteria</taxon>
        <taxon>Pseudomonadales</taxon>
        <taxon>Pseudomonadaceae</taxon>
        <taxon>Pseudomonas</taxon>
    </lineage>
</organism>
<sequence length="339" mass="36532">EAVGLIVRQSALQVQKSAALAAAGASGASSGVAVGHSLVRVGAMISAVTGVLDAAQTSLAVKRTFAERDTPAWLSYSLASLVSVLGVHHSILAISHQVFFGPLGIAIVLSLTAYSLTRIGEKLESTPLERWAKRCYFGKADESPVVHWNKPEHVDIAIAELNAATLGLTTVLKFIALKADPATSSKIGGLANLTTKQFLKYQIILPGFDESSSAYHWTLTVHRHGDGSSHNYTGGEIVACGEFNPPPYSATTSRQSSLLPSKMPKFPDYKKDSVVEQKIRHQTNSEKRGFPYYDLKGSVELIPDIGRHNILAATLSITYWPDRAIPDAYAKIVQEQNHS</sequence>
<feature type="non-terminal residue" evidence="1">
    <location>
        <position position="1"/>
    </location>
</feature>
<reference evidence="1 2" key="1">
    <citation type="journal article" date="2012" name="Plant Soil">
        <title>Screening of plant growth-promoting traits in arsenic-resistant bacteria isolated from the rhizosphere of soybean plants from Argentinean agricultural soil.</title>
        <authorList>
            <person name="Wevar Oller A.L."/>
            <person name="Talano M.A."/>
            <person name="Agostini E."/>
        </authorList>
    </citation>
    <scope>NUCLEOTIDE SEQUENCE [LARGE SCALE GENOMIC DNA]</scope>
    <source>
        <strain evidence="1 2">AW4</strain>
    </source>
</reference>
<protein>
    <submittedName>
        <fullName evidence="1">Uncharacterized protein</fullName>
    </submittedName>
</protein>
<evidence type="ECO:0000313" key="1">
    <source>
        <dbReference type="EMBL" id="MFK5736359.1"/>
    </source>
</evidence>
<dbReference type="Proteomes" id="UP001621534">
    <property type="component" value="Unassembled WGS sequence"/>
</dbReference>
<comment type="caution">
    <text evidence="1">The sequence shown here is derived from an EMBL/GenBank/DDBJ whole genome shotgun (WGS) entry which is preliminary data.</text>
</comment>
<accession>A0ABW8P4B7</accession>
<evidence type="ECO:0000313" key="2">
    <source>
        <dbReference type="Proteomes" id="UP001621534"/>
    </source>
</evidence>
<gene>
    <name evidence="1" type="ORF">KW869_22735</name>
</gene>
<dbReference type="EMBL" id="JAHWXS010000030">
    <property type="protein sequence ID" value="MFK5736359.1"/>
    <property type="molecule type" value="Genomic_DNA"/>
</dbReference>
<keyword evidence="2" id="KW-1185">Reference proteome</keyword>